<dbReference type="PANTHER" id="PTHR43142:SF1">
    <property type="entry name" value="CARBOXYLIC ESTER HYDROLASE"/>
    <property type="match status" value="1"/>
</dbReference>
<keyword evidence="7" id="KW-1185">Reference proteome</keyword>
<keyword evidence="3" id="KW-0378">Hydrolase</keyword>
<dbReference type="InterPro" id="IPR019819">
    <property type="entry name" value="Carboxylesterase_B_CS"/>
</dbReference>
<dbReference type="AlphaFoldDB" id="A0A194PZW5"/>
<protein>
    <submittedName>
        <fullName evidence="6">Carboxylesterase 4A</fullName>
    </submittedName>
</protein>
<dbReference type="SUPFAM" id="SSF53474">
    <property type="entry name" value="alpha/beta-Hydrolases"/>
    <property type="match status" value="1"/>
</dbReference>
<keyword evidence="4" id="KW-0325">Glycoprotein</keyword>
<evidence type="ECO:0000256" key="3">
    <source>
        <dbReference type="ARBA" id="ARBA00022801"/>
    </source>
</evidence>
<organism evidence="6 7">
    <name type="scientific">Papilio xuthus</name>
    <name type="common">Asian swallowtail butterfly</name>
    <dbReference type="NCBI Taxonomy" id="66420"/>
    <lineage>
        <taxon>Eukaryota</taxon>
        <taxon>Metazoa</taxon>
        <taxon>Ecdysozoa</taxon>
        <taxon>Arthropoda</taxon>
        <taxon>Hexapoda</taxon>
        <taxon>Insecta</taxon>
        <taxon>Pterygota</taxon>
        <taxon>Neoptera</taxon>
        <taxon>Endopterygota</taxon>
        <taxon>Lepidoptera</taxon>
        <taxon>Glossata</taxon>
        <taxon>Ditrysia</taxon>
        <taxon>Papilionoidea</taxon>
        <taxon>Papilionidae</taxon>
        <taxon>Papilioninae</taxon>
        <taxon>Papilio</taxon>
    </lineage>
</organism>
<accession>A0A194PZW5</accession>
<dbReference type="GO" id="GO:0052689">
    <property type="term" value="F:carboxylic ester hydrolase activity"/>
    <property type="evidence" value="ECO:0007669"/>
    <property type="project" value="UniProtKB-KW"/>
</dbReference>
<evidence type="ECO:0000256" key="1">
    <source>
        <dbReference type="ARBA" id="ARBA00005964"/>
    </source>
</evidence>
<dbReference type="EMBL" id="KQ459582">
    <property type="protein sequence ID" value="KPI98861.1"/>
    <property type="molecule type" value="Genomic_DNA"/>
</dbReference>
<dbReference type="STRING" id="66420.A0A194PZW5"/>
<feature type="domain" description="Carboxylesterase type B" evidence="5">
    <location>
        <begin position="3"/>
        <end position="517"/>
    </location>
</feature>
<evidence type="ECO:0000259" key="5">
    <source>
        <dbReference type="Pfam" id="PF00135"/>
    </source>
</evidence>
<sequence length="527" mass="60012">MVQITIRQGILKGGEVKTDSGFEYYEFLGIPYAKPPVGDLRFKSPQPSEPWEIVRDATTANKTNIACQLDSKTYDIIGSEDCLYLNVYTPKLSIPDHILPVMIYIHGGGFCTGNGTIKTETGPDYLIENNVVIVTINYRLGVFGFLSLDIPEVAGNMGLKDIVIALEWVKQNIVYFNGDSNNVTVFGNNSGAAAIEYLMLSTRTKELFHKAILQSGSIINAWSLNKEPMKLLEIFLKNLNYKEDMCNKLEIYEFLMSLSAEELILANTKASSDIDSKKLSFGFVPIIENDYENQFLTRDPVKMIKEGKFNRIPLIKGFCSKEASLRNMLGNNSVKELSETKEITENIPCSYNFNDHENYKDILQKVYFDDKALEHNKFEQAINFLSDLDFTSGVWISAKLMAKFGIPIYVYEFSYLGELNISQILKLNINGAGHCDDCSYLFSNQFNQLIENIDETDNLMIKRMTKFWTNFAKCSNPILPTTDIPLSWPLFSEEFPTYLNIDKELNIKFDYEQKKMAVLEEIFNKCS</sequence>
<comment type="similarity">
    <text evidence="1">Belongs to the type-B carboxylesterase/lipase family.</text>
</comment>
<keyword evidence="2" id="KW-0719">Serine esterase</keyword>
<gene>
    <name evidence="6" type="ORF">RR46_10179</name>
</gene>
<dbReference type="InterPro" id="IPR002018">
    <property type="entry name" value="CarbesteraseB"/>
</dbReference>
<name>A0A194PZW5_PAPXU</name>
<proteinExistence type="inferred from homology"/>
<evidence type="ECO:0000313" key="7">
    <source>
        <dbReference type="Proteomes" id="UP000053268"/>
    </source>
</evidence>
<dbReference type="PANTHER" id="PTHR43142">
    <property type="entry name" value="CARBOXYLIC ESTER HYDROLASE"/>
    <property type="match status" value="1"/>
</dbReference>
<dbReference type="Proteomes" id="UP000053268">
    <property type="component" value="Unassembled WGS sequence"/>
</dbReference>
<dbReference type="Gene3D" id="3.40.50.1820">
    <property type="entry name" value="alpha/beta hydrolase"/>
    <property type="match status" value="1"/>
</dbReference>
<dbReference type="InterPro" id="IPR029058">
    <property type="entry name" value="AB_hydrolase_fold"/>
</dbReference>
<dbReference type="PROSITE" id="PS00941">
    <property type="entry name" value="CARBOXYLESTERASE_B_2"/>
    <property type="match status" value="1"/>
</dbReference>
<evidence type="ECO:0000256" key="4">
    <source>
        <dbReference type="ARBA" id="ARBA00023180"/>
    </source>
</evidence>
<evidence type="ECO:0000313" key="6">
    <source>
        <dbReference type="EMBL" id="KPI98861.1"/>
    </source>
</evidence>
<reference evidence="6 7" key="1">
    <citation type="journal article" date="2015" name="Nat. Commun.">
        <title>Outbred genome sequencing and CRISPR/Cas9 gene editing in butterflies.</title>
        <authorList>
            <person name="Li X."/>
            <person name="Fan D."/>
            <person name="Zhang W."/>
            <person name="Liu G."/>
            <person name="Zhang L."/>
            <person name="Zhao L."/>
            <person name="Fang X."/>
            <person name="Chen L."/>
            <person name="Dong Y."/>
            <person name="Chen Y."/>
            <person name="Ding Y."/>
            <person name="Zhao R."/>
            <person name="Feng M."/>
            <person name="Zhu Y."/>
            <person name="Feng Y."/>
            <person name="Jiang X."/>
            <person name="Zhu D."/>
            <person name="Xiang H."/>
            <person name="Feng X."/>
            <person name="Li S."/>
            <person name="Wang J."/>
            <person name="Zhang G."/>
            <person name="Kronforst M.R."/>
            <person name="Wang W."/>
        </authorList>
    </citation>
    <scope>NUCLEOTIDE SEQUENCE [LARGE SCALE GENOMIC DNA]</scope>
    <source>
        <strain evidence="6">Ya'a_city_454_Px</strain>
        <tissue evidence="6">Whole body</tissue>
    </source>
</reference>
<dbReference type="Pfam" id="PF00135">
    <property type="entry name" value="COesterase"/>
    <property type="match status" value="1"/>
</dbReference>
<evidence type="ECO:0000256" key="2">
    <source>
        <dbReference type="ARBA" id="ARBA00022487"/>
    </source>
</evidence>